<gene>
    <name evidence="2" type="ORF">AWB68_07839</name>
</gene>
<name>A0A158KXK3_9BURK</name>
<dbReference type="Proteomes" id="UP000054770">
    <property type="component" value="Unassembled WGS sequence"/>
</dbReference>
<reference evidence="2" key="1">
    <citation type="submission" date="2016-01" db="EMBL/GenBank/DDBJ databases">
        <authorList>
            <person name="Peeters C."/>
        </authorList>
    </citation>
    <scope>NUCLEOTIDE SEQUENCE [LARGE SCALE GENOMIC DNA]</scope>
    <source>
        <strain evidence="2">LMG 22940</strain>
    </source>
</reference>
<evidence type="ECO:0000313" key="2">
    <source>
        <dbReference type="EMBL" id="SAL85898.1"/>
    </source>
</evidence>
<proteinExistence type="predicted"/>
<dbReference type="AlphaFoldDB" id="A0A158KXK3"/>
<evidence type="ECO:0000256" key="1">
    <source>
        <dbReference type="SAM" id="MobiDB-lite"/>
    </source>
</evidence>
<feature type="region of interest" description="Disordered" evidence="1">
    <location>
        <begin position="45"/>
        <end position="107"/>
    </location>
</feature>
<sequence>MDSLVRAGGRGNSNRWNGESRFHVPFLSPTAQSAPAGCVRYGKGRAGAGGHPKRVGQGKTSSHGVGRPMLETARAGDRLPPDKGSGVRWTSPYRSSQRGRNAALRRSPSHAIGISTLSESFSEDQGKIVAPSCGKVVWPGRRVAGARRTLRLFPAGPVPLCMRRGHSRIRRARDLFLPARRWLMVRFSAGKQGSHDEPRAARRHIAWRAARVDRAVG</sequence>
<evidence type="ECO:0000313" key="3">
    <source>
        <dbReference type="Proteomes" id="UP000054770"/>
    </source>
</evidence>
<keyword evidence="3" id="KW-1185">Reference proteome</keyword>
<protein>
    <submittedName>
        <fullName evidence="2">Uncharacterized protein</fullName>
    </submittedName>
</protein>
<organism evidence="2 3">
    <name type="scientific">Caballeronia choica</name>
    <dbReference type="NCBI Taxonomy" id="326476"/>
    <lineage>
        <taxon>Bacteria</taxon>
        <taxon>Pseudomonadati</taxon>
        <taxon>Pseudomonadota</taxon>
        <taxon>Betaproteobacteria</taxon>
        <taxon>Burkholderiales</taxon>
        <taxon>Burkholderiaceae</taxon>
        <taxon>Caballeronia</taxon>
    </lineage>
</organism>
<comment type="caution">
    <text evidence="2">The sequence shown here is derived from an EMBL/GenBank/DDBJ whole genome shotgun (WGS) entry which is preliminary data.</text>
</comment>
<dbReference type="EMBL" id="FCON02000204">
    <property type="protein sequence ID" value="SAL85898.1"/>
    <property type="molecule type" value="Genomic_DNA"/>
</dbReference>
<accession>A0A158KXK3</accession>